<dbReference type="PANTHER" id="PTHR42928:SF5">
    <property type="entry name" value="BLR1237 PROTEIN"/>
    <property type="match status" value="1"/>
</dbReference>
<dbReference type="InterPro" id="IPR005064">
    <property type="entry name" value="BUG"/>
</dbReference>
<protein>
    <recommendedName>
        <fullName evidence="5">Tripartite tricarboxylate transporter substrate binding protein BugD</fullName>
    </recommendedName>
</protein>
<dbReference type="PATRIC" id="fig|1286631.3.peg.3913"/>
<dbReference type="InterPro" id="IPR006311">
    <property type="entry name" value="TAT_signal"/>
</dbReference>
<dbReference type="eggNOG" id="COG3181">
    <property type="taxonomic scope" value="Bacteria"/>
</dbReference>
<reference evidence="3 4" key="1">
    <citation type="journal article" date="2014" name="FEMS Microbiol. Ecol.">
        <title>Sphaerotilus natans encrusted with nanoball-shaped Fe(III) oxide minerals formed by nitrate-reducing mixotrophic Fe(II) oxidation.</title>
        <authorList>
            <person name="Park S."/>
            <person name="Kim D.H."/>
            <person name="Lee J.H."/>
            <person name="Hur H.G."/>
        </authorList>
    </citation>
    <scope>NUCLEOTIDE SEQUENCE [LARGE SCALE GENOMIC DNA]</scope>
    <source>
        <strain evidence="3 4">DSM 6575</strain>
    </source>
</reference>
<dbReference type="PIRSF" id="PIRSF017082">
    <property type="entry name" value="YflP"/>
    <property type="match status" value="1"/>
</dbReference>
<dbReference type="Pfam" id="PF03401">
    <property type="entry name" value="TctC"/>
    <property type="match status" value="1"/>
</dbReference>
<dbReference type="PROSITE" id="PS51318">
    <property type="entry name" value="TAT"/>
    <property type="match status" value="1"/>
</dbReference>
<name>A0A059KFZ4_9BURK</name>
<dbReference type="Gene3D" id="3.40.190.10">
    <property type="entry name" value="Periplasmic binding protein-like II"/>
    <property type="match status" value="1"/>
</dbReference>
<evidence type="ECO:0000313" key="3">
    <source>
        <dbReference type="EMBL" id="KDB50392.1"/>
    </source>
</evidence>
<gene>
    <name evidence="3" type="ORF">X805_40220</name>
</gene>
<evidence type="ECO:0000256" key="2">
    <source>
        <dbReference type="SAM" id="SignalP"/>
    </source>
</evidence>
<feature type="signal peptide" evidence="2">
    <location>
        <begin position="1"/>
        <end position="28"/>
    </location>
</feature>
<dbReference type="PANTHER" id="PTHR42928">
    <property type="entry name" value="TRICARBOXYLATE-BINDING PROTEIN"/>
    <property type="match status" value="1"/>
</dbReference>
<feature type="chain" id="PRO_5001575749" description="Tripartite tricarboxylate transporter substrate binding protein BugD" evidence="2">
    <location>
        <begin position="29"/>
        <end position="330"/>
    </location>
</feature>
<accession>A0A059KFZ4</accession>
<comment type="similarity">
    <text evidence="1">Belongs to the UPF0065 (bug) family.</text>
</comment>
<dbReference type="EMBL" id="AZRA01000146">
    <property type="protein sequence ID" value="KDB50392.1"/>
    <property type="molecule type" value="Genomic_DNA"/>
</dbReference>
<sequence>MKPIRRSIVRTLLATAAALAIGPGSALAQSYPAKPITLVVPFAAGGPTDVVARMLGAAMMKSLGQTVVIENKTGAGGTIAATAVARAVPDGYTFLIHHNGMATAPALYRKLSYNPLTDFEYVSQVIDVPMTLVGRKDLPAKDFKELQTYLRANASKVNLAHAGLGAVSHLCGMLFRQAVGVELTTVPYQGTSPAMNALLGGQVDLLCDQTTSTTPFIKSGSVKLYGVTTSSRLKTFPETPTLAEQGLAGFQVVVWHGIYAPKGSPKEAVDKFGAALRAALKDPAVAARLAELGAAVPSDDRLTPVGLQTILQQETQRYGPVIKAAGQFAD</sequence>
<keyword evidence="4" id="KW-1185">Reference proteome</keyword>
<organism evidence="3 4">
    <name type="scientific">Sphaerotilus natans subsp. natans DSM 6575</name>
    <dbReference type="NCBI Taxonomy" id="1286631"/>
    <lineage>
        <taxon>Bacteria</taxon>
        <taxon>Pseudomonadati</taxon>
        <taxon>Pseudomonadota</taxon>
        <taxon>Betaproteobacteria</taxon>
        <taxon>Burkholderiales</taxon>
        <taxon>Sphaerotilaceae</taxon>
        <taxon>Sphaerotilus</taxon>
    </lineage>
</organism>
<proteinExistence type="inferred from homology"/>
<dbReference type="InterPro" id="IPR042100">
    <property type="entry name" value="Bug_dom1"/>
</dbReference>
<evidence type="ECO:0008006" key="5">
    <source>
        <dbReference type="Google" id="ProtNLM"/>
    </source>
</evidence>
<comment type="caution">
    <text evidence="3">The sequence shown here is derived from an EMBL/GenBank/DDBJ whole genome shotgun (WGS) entry which is preliminary data.</text>
</comment>
<evidence type="ECO:0000313" key="4">
    <source>
        <dbReference type="Proteomes" id="UP000026714"/>
    </source>
</evidence>
<dbReference type="SUPFAM" id="SSF53850">
    <property type="entry name" value="Periplasmic binding protein-like II"/>
    <property type="match status" value="1"/>
</dbReference>
<dbReference type="RefSeq" id="WP_037485977.1">
    <property type="nucleotide sequence ID" value="NZ_AZRA01000146.1"/>
</dbReference>
<dbReference type="STRING" id="34103.SAMN05421778_13612"/>
<dbReference type="Proteomes" id="UP000026714">
    <property type="component" value="Unassembled WGS sequence"/>
</dbReference>
<evidence type="ECO:0000256" key="1">
    <source>
        <dbReference type="ARBA" id="ARBA00006987"/>
    </source>
</evidence>
<dbReference type="Gene3D" id="3.40.190.150">
    <property type="entry name" value="Bordetella uptake gene, domain 1"/>
    <property type="match status" value="1"/>
</dbReference>
<keyword evidence="2" id="KW-0732">Signal</keyword>
<dbReference type="AlphaFoldDB" id="A0A059KFZ4"/>